<accession>A0ABD2YR75</accession>
<evidence type="ECO:0000313" key="5">
    <source>
        <dbReference type="Proteomes" id="UP001630127"/>
    </source>
</evidence>
<evidence type="ECO:0000313" key="4">
    <source>
        <dbReference type="EMBL" id="KAL3509386.1"/>
    </source>
</evidence>
<dbReference type="Pfam" id="PF13041">
    <property type="entry name" value="PPR_2"/>
    <property type="match status" value="1"/>
</dbReference>
<evidence type="ECO:0000256" key="2">
    <source>
        <dbReference type="ARBA" id="ARBA00022737"/>
    </source>
</evidence>
<keyword evidence="5" id="KW-1185">Reference proteome</keyword>
<dbReference type="PANTHER" id="PTHR45717">
    <property type="entry name" value="OS12G0527900 PROTEIN"/>
    <property type="match status" value="1"/>
</dbReference>
<protein>
    <recommendedName>
        <fullName evidence="6">Pentatricopeptide repeat-containing protein</fullName>
    </recommendedName>
</protein>
<reference evidence="4 5" key="1">
    <citation type="submission" date="2024-11" db="EMBL/GenBank/DDBJ databases">
        <title>A near-complete genome assembly of Cinchona calisaya.</title>
        <authorList>
            <person name="Lian D.C."/>
            <person name="Zhao X.W."/>
            <person name="Wei L."/>
        </authorList>
    </citation>
    <scope>NUCLEOTIDE SEQUENCE [LARGE SCALE GENOMIC DNA]</scope>
    <source>
        <tissue evidence="4">Nenye</tissue>
    </source>
</reference>
<dbReference type="Gene3D" id="1.25.40.10">
    <property type="entry name" value="Tetratricopeptide repeat domain"/>
    <property type="match status" value="2"/>
</dbReference>
<dbReference type="InterPro" id="IPR011990">
    <property type="entry name" value="TPR-like_helical_dom_sf"/>
</dbReference>
<proteinExistence type="inferred from homology"/>
<dbReference type="PANTHER" id="PTHR45717:SF10">
    <property type="entry name" value="OS10G0501000 PROTEIN"/>
    <property type="match status" value="1"/>
</dbReference>
<dbReference type="Proteomes" id="UP001630127">
    <property type="component" value="Unassembled WGS sequence"/>
</dbReference>
<gene>
    <name evidence="4" type="ORF">ACH5RR_028787</name>
</gene>
<dbReference type="InterPro" id="IPR002885">
    <property type="entry name" value="PPR_rpt"/>
</dbReference>
<keyword evidence="2" id="KW-0677">Repeat</keyword>
<dbReference type="GO" id="GO:0003729">
    <property type="term" value="F:mRNA binding"/>
    <property type="evidence" value="ECO:0007669"/>
    <property type="project" value="UniProtKB-ARBA"/>
</dbReference>
<sequence length="522" mass="59562">MITKYYLVRIFTSSSSNPLLTKLKYSSVHRNLGGFSFFFSTATTPSTASPAITSDSLPKDSDSLFSRLINHKDTIPQILRKWVDEGRAVDVDNVRIIIKHFRNYKRFRHALQVSEWMDNIHDSKLRVGDAAVHLDLISKVRGMEQAEKYLESLPDNLRVFQTYGALLNSYAQAKSLDKAEAIMHKMRQLHYNKTLCYNVMLNLYSQMGKQEKLESLVQEMDDKGIYFDQFSYNIRLNAYIAASDIRGMEKLLMKMEADPLVVMNWNSYSTAANGFLKASDIEKAEMLLKKSEELIKSATVGAKVGPKARVKAVERASQAYEVLITLYASMGRKGEVYRLWNLHKKPRKFYNRSYACIISSLLKLDDLGGAEKILDEWFSNKIYFDIRIPNLLVTAFCKEGNTEKAESIISRLVESGNEPNASTWSHMASGYYKNNQMENAVEMTKKSIATSFPGWRPDFPVLAACLEYLREKGDVDGAEETIRLLEQRGKFSADIRDRISRYIRKGDPASTALDQMELKSET</sequence>
<evidence type="ECO:0000256" key="1">
    <source>
        <dbReference type="ARBA" id="ARBA00007626"/>
    </source>
</evidence>
<dbReference type="PROSITE" id="PS51375">
    <property type="entry name" value="PPR"/>
    <property type="match status" value="2"/>
</dbReference>
<organism evidence="4 5">
    <name type="scientific">Cinchona calisaya</name>
    <dbReference type="NCBI Taxonomy" id="153742"/>
    <lineage>
        <taxon>Eukaryota</taxon>
        <taxon>Viridiplantae</taxon>
        <taxon>Streptophyta</taxon>
        <taxon>Embryophyta</taxon>
        <taxon>Tracheophyta</taxon>
        <taxon>Spermatophyta</taxon>
        <taxon>Magnoliopsida</taxon>
        <taxon>eudicotyledons</taxon>
        <taxon>Gunneridae</taxon>
        <taxon>Pentapetalae</taxon>
        <taxon>asterids</taxon>
        <taxon>lamiids</taxon>
        <taxon>Gentianales</taxon>
        <taxon>Rubiaceae</taxon>
        <taxon>Cinchonoideae</taxon>
        <taxon>Cinchoneae</taxon>
        <taxon>Cinchona</taxon>
    </lineage>
</organism>
<evidence type="ECO:0008006" key="6">
    <source>
        <dbReference type="Google" id="ProtNLM"/>
    </source>
</evidence>
<dbReference type="SUPFAM" id="SSF48452">
    <property type="entry name" value="TPR-like"/>
    <property type="match status" value="1"/>
</dbReference>
<evidence type="ECO:0000256" key="3">
    <source>
        <dbReference type="PROSITE-ProRule" id="PRU00708"/>
    </source>
</evidence>
<dbReference type="NCBIfam" id="TIGR00756">
    <property type="entry name" value="PPR"/>
    <property type="match status" value="3"/>
</dbReference>
<comment type="caution">
    <text evidence="4">The sequence shown here is derived from an EMBL/GenBank/DDBJ whole genome shotgun (WGS) entry which is preliminary data.</text>
</comment>
<feature type="repeat" description="PPR" evidence="3">
    <location>
        <begin position="193"/>
        <end position="227"/>
    </location>
</feature>
<dbReference type="EMBL" id="JBJUIK010000012">
    <property type="protein sequence ID" value="KAL3509386.1"/>
    <property type="molecule type" value="Genomic_DNA"/>
</dbReference>
<comment type="similarity">
    <text evidence="1">Belongs to the PPR family. P subfamily.</text>
</comment>
<dbReference type="AlphaFoldDB" id="A0ABD2YR75"/>
<feature type="repeat" description="PPR" evidence="3">
    <location>
        <begin position="385"/>
        <end position="419"/>
    </location>
</feature>
<name>A0ABD2YR75_9GENT</name>
<dbReference type="Pfam" id="PF01535">
    <property type="entry name" value="PPR"/>
    <property type="match status" value="3"/>
</dbReference>